<dbReference type="RefSeq" id="WP_070951421.1">
    <property type="nucleotide sequence ID" value="NZ_CP050145.1"/>
</dbReference>
<organism evidence="1 2">
    <name type="scientific">Mycobacteroides chelonae</name>
    <name type="common">Mycobacterium chelonae</name>
    <dbReference type="NCBI Taxonomy" id="1774"/>
    <lineage>
        <taxon>Bacteria</taxon>
        <taxon>Bacillati</taxon>
        <taxon>Actinomycetota</taxon>
        <taxon>Actinomycetes</taxon>
        <taxon>Mycobacteriales</taxon>
        <taxon>Mycobacteriaceae</taxon>
        <taxon>Mycobacteroides</taxon>
    </lineage>
</organism>
<dbReference type="Proteomes" id="UP000179441">
    <property type="component" value="Unassembled WGS sequence"/>
</dbReference>
<proteinExistence type="predicted"/>
<sequence length="84" mass="9004">MAAERECAVQLLIHVLQGDSWGLQEVVFDVFAPGKGATEALGLLTAAMTVVAELPIPVAVRERVVVNLRSYLVQRAADEGDESL</sequence>
<dbReference type="EMBL" id="MLIS01000001">
    <property type="protein sequence ID" value="OHU78011.1"/>
    <property type="molecule type" value="Genomic_DNA"/>
</dbReference>
<keyword evidence="2" id="KW-1185">Reference proteome</keyword>
<gene>
    <name evidence="1" type="ORF">BKG84_06010</name>
</gene>
<accession>A0A1S1M325</accession>
<evidence type="ECO:0000313" key="1">
    <source>
        <dbReference type="EMBL" id="OHU78011.1"/>
    </source>
</evidence>
<dbReference type="AlphaFoldDB" id="A0A1S1M325"/>
<name>A0A1S1M325_MYCCH</name>
<protein>
    <submittedName>
        <fullName evidence="1">Uncharacterized protein</fullName>
    </submittedName>
</protein>
<comment type="caution">
    <text evidence="1">The sequence shown here is derived from an EMBL/GenBank/DDBJ whole genome shotgun (WGS) entry which is preliminary data.</text>
</comment>
<evidence type="ECO:0000313" key="2">
    <source>
        <dbReference type="Proteomes" id="UP000179441"/>
    </source>
</evidence>
<reference evidence="1 2" key="1">
    <citation type="submission" date="2016-10" db="EMBL/GenBank/DDBJ databases">
        <title>Evaluation of Human, Veterinary and Environmental Mycobacterium chelonae Isolates by Core Genome Phylogenomic Analysis, Targeted Gene Comparison, and Anti-microbial Susceptibility Patterns: A Tale of Mistaken Identities.</title>
        <authorList>
            <person name="Fogelson S.B."/>
            <person name="Camus A.C."/>
            <person name="Lorenz W."/>
            <person name="Vasireddy R."/>
            <person name="Vasireddy S."/>
            <person name="Smith T."/>
            <person name="Brown-Elliott B.A."/>
            <person name="Wallace R.J.Jr."/>
            <person name="Hasan N.A."/>
            <person name="Reischl U."/>
            <person name="Sanchez S."/>
        </authorList>
    </citation>
    <scope>NUCLEOTIDE SEQUENCE [LARGE SCALE GENOMIC DNA]</scope>
    <source>
        <strain evidence="1 2">15518</strain>
    </source>
</reference>